<evidence type="ECO:0000313" key="2">
    <source>
        <dbReference type="Proteomes" id="UP000199028"/>
    </source>
</evidence>
<dbReference type="AlphaFoldDB" id="A0A1H9FAY1"/>
<dbReference type="Proteomes" id="UP000199028">
    <property type="component" value="Unassembled WGS sequence"/>
</dbReference>
<protein>
    <submittedName>
        <fullName evidence="1">Uncharacterized protein</fullName>
    </submittedName>
</protein>
<keyword evidence="2" id="KW-1185">Reference proteome</keyword>
<name>A0A1H9FAY1_9PSEU</name>
<sequence>MDQVLKAVGEGSQKFIVELLSSAAAKVVTGG</sequence>
<accession>A0A1H9FAY1</accession>
<dbReference type="EMBL" id="FOFT01000002">
    <property type="protein sequence ID" value="SEQ35101.1"/>
    <property type="molecule type" value="Genomic_DNA"/>
</dbReference>
<reference evidence="2" key="1">
    <citation type="submission" date="2016-10" db="EMBL/GenBank/DDBJ databases">
        <authorList>
            <person name="Varghese N."/>
            <person name="Submissions S."/>
        </authorList>
    </citation>
    <scope>NUCLEOTIDE SEQUENCE [LARGE SCALE GENOMIC DNA]</scope>
    <source>
        <strain evidence="2">CGMCC 4.578</strain>
    </source>
</reference>
<proteinExistence type="predicted"/>
<gene>
    <name evidence="1" type="ORF">SAMN05216195_102215</name>
</gene>
<evidence type="ECO:0000313" key="1">
    <source>
        <dbReference type="EMBL" id="SEQ35101.1"/>
    </source>
</evidence>
<organism evidence="1 2">
    <name type="scientific">Lentzea flaviverrucosa</name>
    <dbReference type="NCBI Taxonomy" id="200379"/>
    <lineage>
        <taxon>Bacteria</taxon>
        <taxon>Bacillati</taxon>
        <taxon>Actinomycetota</taxon>
        <taxon>Actinomycetes</taxon>
        <taxon>Pseudonocardiales</taxon>
        <taxon>Pseudonocardiaceae</taxon>
        <taxon>Lentzea</taxon>
    </lineage>
</organism>